<protein>
    <recommendedName>
        <fullName evidence="4">Probable E3 ubiquitin ligase complex SCF subunit sconB</fullName>
    </recommendedName>
    <alternativeName>
        <fullName evidence="6">Sulfur controller B</fullName>
    </alternativeName>
    <alternativeName>
        <fullName evidence="5">Sulfur metabolite repression control protein B</fullName>
    </alternativeName>
</protein>
<dbReference type="EMBL" id="PDNA01000210">
    <property type="protein sequence ID" value="PGH03536.1"/>
    <property type="molecule type" value="Genomic_DNA"/>
</dbReference>
<feature type="repeat" description="WD" evidence="7">
    <location>
        <begin position="442"/>
        <end position="483"/>
    </location>
</feature>
<evidence type="ECO:0000256" key="6">
    <source>
        <dbReference type="ARBA" id="ARBA00032113"/>
    </source>
</evidence>
<dbReference type="Gene3D" id="1.20.1280.50">
    <property type="match status" value="1"/>
</dbReference>
<keyword evidence="10" id="KW-1185">Reference proteome</keyword>
<comment type="caution">
    <text evidence="9">The sequence shown here is derived from an EMBL/GenBank/DDBJ whole genome shotgun (WGS) entry which is preliminary data.</text>
</comment>
<evidence type="ECO:0000313" key="9">
    <source>
        <dbReference type="EMBL" id="PGH03536.1"/>
    </source>
</evidence>
<evidence type="ECO:0000313" key="10">
    <source>
        <dbReference type="Proteomes" id="UP000224634"/>
    </source>
</evidence>
<evidence type="ECO:0000256" key="3">
    <source>
        <dbReference type="ARBA" id="ARBA00011725"/>
    </source>
</evidence>
<keyword evidence="7" id="KW-0853">WD repeat</keyword>
<dbReference type="InterPro" id="IPR001810">
    <property type="entry name" value="F-box_dom"/>
</dbReference>
<dbReference type="AlphaFoldDB" id="A0A2B7X3A6"/>
<dbReference type="PROSITE" id="PS50181">
    <property type="entry name" value="FBOX"/>
    <property type="match status" value="1"/>
</dbReference>
<proteinExistence type="inferred from homology"/>
<evidence type="ECO:0000256" key="1">
    <source>
        <dbReference type="ARBA" id="ARBA00002730"/>
    </source>
</evidence>
<dbReference type="PROSITE" id="PS50082">
    <property type="entry name" value="WD_REPEATS_2"/>
    <property type="match status" value="1"/>
</dbReference>
<accession>A0A2B7X3A6</accession>
<evidence type="ECO:0000259" key="8">
    <source>
        <dbReference type="PROSITE" id="PS50181"/>
    </source>
</evidence>
<comment type="function">
    <text evidence="1">Component of the SCF(sconB) E3 ubiquitin ligase complex involved in the regulation of sulfur metabolite repression, probably by mediating the inactivation or degradation of the metR transcription factor.</text>
</comment>
<dbReference type="InterPro" id="IPR036047">
    <property type="entry name" value="F-box-like_dom_sf"/>
</dbReference>
<dbReference type="SMART" id="SM00256">
    <property type="entry name" value="FBOX"/>
    <property type="match status" value="1"/>
</dbReference>
<evidence type="ECO:0000256" key="5">
    <source>
        <dbReference type="ARBA" id="ARBA00030034"/>
    </source>
</evidence>
<sequence length="566" mass="62818">MLKRNRDATLAEAPPAKRTRPNQLDLLSSLSDEVILHILSFLPITSLSICQRISHRFHVLAGDSALWKRKYYSRWVWPRFRRAQHLRESGLLANGVNFGQRSSKWVGHEHLIENPQRTNWKKQYRLRHNWSKGLCRLTEVEVAQPLIPTVLVKLYKSVAFTADSSHGLRAWSTKDMKVCLASIALHPVTNADSEPAIPTAIAVGPYSITPNLFELAIGYETGDISLYTFNPSTWRFSHHLSYSATSYGAISALAFSSGYILALSQNQTLSLFRLSSNLESQSGESTLAPLQLITSLKASNILAPLSLSIRTSSSDVIAAVAYSFSQIGCGWSIGLQELRLNQQGDILGSRLATTIDSQFTEGPFNTLSDTEHLFKSHSTSARPKAKGAVTAFLTPSLSYTRPPTSLSYSHPYLLASHADNTLTMYLVVSTSRSLTIKTGGRLWGHTSSVSGVQVSDRGKAVSVSAQGDDIRIWELEDVVSTHRTSRRPRQSESSVQVNPENIKTQQTLSKLDKRGQMRNDDAKFIFEDVSHTLAKIRGVVGFDDEQVVVLREHDLGSQLLDCYDFT</sequence>
<dbReference type="Proteomes" id="UP000224634">
    <property type="component" value="Unassembled WGS sequence"/>
</dbReference>
<evidence type="ECO:0000256" key="4">
    <source>
        <dbReference type="ARBA" id="ARBA00015819"/>
    </source>
</evidence>
<feature type="domain" description="F-box" evidence="8">
    <location>
        <begin position="24"/>
        <end position="70"/>
    </location>
</feature>
<dbReference type="SUPFAM" id="SSF50978">
    <property type="entry name" value="WD40 repeat-like"/>
    <property type="match status" value="1"/>
</dbReference>
<dbReference type="Pfam" id="PF25499">
    <property type="entry name" value="Beta-prop_pof12"/>
    <property type="match status" value="1"/>
</dbReference>
<dbReference type="InterPro" id="IPR036322">
    <property type="entry name" value="WD40_repeat_dom_sf"/>
</dbReference>
<dbReference type="InterPro" id="IPR001680">
    <property type="entry name" value="WD40_rpt"/>
</dbReference>
<evidence type="ECO:0000256" key="2">
    <source>
        <dbReference type="ARBA" id="ARBA00007968"/>
    </source>
</evidence>
<dbReference type="Gene3D" id="2.130.10.10">
    <property type="entry name" value="YVTN repeat-like/Quinoprotein amine dehydrogenase"/>
    <property type="match status" value="1"/>
</dbReference>
<dbReference type="OrthoDB" id="3219396at2759"/>
<organism evidence="9 10">
    <name type="scientific">Polytolypa hystricis (strain UAMH7299)</name>
    <dbReference type="NCBI Taxonomy" id="1447883"/>
    <lineage>
        <taxon>Eukaryota</taxon>
        <taxon>Fungi</taxon>
        <taxon>Dikarya</taxon>
        <taxon>Ascomycota</taxon>
        <taxon>Pezizomycotina</taxon>
        <taxon>Eurotiomycetes</taxon>
        <taxon>Eurotiomycetidae</taxon>
        <taxon>Onygenales</taxon>
        <taxon>Onygenales incertae sedis</taxon>
        <taxon>Polytolypa</taxon>
    </lineage>
</organism>
<gene>
    <name evidence="9" type="ORF">AJ80_08669</name>
</gene>
<comment type="similarity">
    <text evidence="2">Belongs to the WD repeat MET30/SCONB/SCON-2 family.</text>
</comment>
<dbReference type="SUPFAM" id="SSF81383">
    <property type="entry name" value="F-box domain"/>
    <property type="match status" value="1"/>
</dbReference>
<reference evidence="9 10" key="1">
    <citation type="submission" date="2017-10" db="EMBL/GenBank/DDBJ databases">
        <title>Comparative genomics in systemic dimorphic fungi from Ajellomycetaceae.</title>
        <authorList>
            <person name="Munoz J.F."/>
            <person name="Mcewen J.G."/>
            <person name="Clay O.K."/>
            <person name="Cuomo C.A."/>
        </authorList>
    </citation>
    <scope>NUCLEOTIDE SEQUENCE [LARGE SCALE GENOMIC DNA]</scope>
    <source>
        <strain evidence="9 10">UAMH7299</strain>
    </source>
</reference>
<dbReference type="Pfam" id="PF12937">
    <property type="entry name" value="F-box-like"/>
    <property type="match status" value="1"/>
</dbReference>
<evidence type="ECO:0000256" key="7">
    <source>
        <dbReference type="PROSITE-ProRule" id="PRU00221"/>
    </source>
</evidence>
<name>A0A2B7X3A6_POLH7</name>
<dbReference type="InterPro" id="IPR015943">
    <property type="entry name" value="WD40/YVTN_repeat-like_dom_sf"/>
</dbReference>
<comment type="subunit">
    <text evidence="3">Component of the SCF(sconB) E3 ubiquitin ligase complex.</text>
</comment>
<dbReference type="STRING" id="1447883.A0A2B7X3A6"/>